<dbReference type="InterPro" id="IPR000866">
    <property type="entry name" value="AhpC/TSA"/>
</dbReference>
<dbReference type="Pfam" id="PF00578">
    <property type="entry name" value="AhpC-TSA"/>
    <property type="match status" value="1"/>
</dbReference>
<evidence type="ECO:0000313" key="16">
    <source>
        <dbReference type="Proteomes" id="UP000176650"/>
    </source>
</evidence>
<evidence type="ECO:0000256" key="8">
    <source>
        <dbReference type="ARBA" id="ARBA00023284"/>
    </source>
</evidence>
<comment type="catalytic activity">
    <reaction evidence="11">
        <text>a hydroperoxide + [thioredoxin]-dithiol = an alcohol + [thioredoxin]-disulfide + H2O</text>
        <dbReference type="Rhea" id="RHEA:62620"/>
        <dbReference type="Rhea" id="RHEA-COMP:10698"/>
        <dbReference type="Rhea" id="RHEA-COMP:10700"/>
        <dbReference type="ChEBI" id="CHEBI:15377"/>
        <dbReference type="ChEBI" id="CHEBI:29950"/>
        <dbReference type="ChEBI" id="CHEBI:30879"/>
        <dbReference type="ChEBI" id="CHEBI:35924"/>
        <dbReference type="ChEBI" id="CHEBI:50058"/>
        <dbReference type="EC" id="1.11.1.24"/>
    </reaction>
</comment>
<comment type="similarity">
    <text evidence="10">Belongs to the peroxiredoxin family. BCP/PrxQ subfamily.</text>
</comment>
<evidence type="ECO:0000256" key="12">
    <source>
        <dbReference type="PIRSR" id="PIRSR000239-1"/>
    </source>
</evidence>
<dbReference type="NCBIfam" id="NF006960">
    <property type="entry name" value="PRK09437.1"/>
    <property type="match status" value="1"/>
</dbReference>
<dbReference type="GO" id="GO:0045454">
    <property type="term" value="P:cell redox homeostasis"/>
    <property type="evidence" value="ECO:0007669"/>
    <property type="project" value="TreeGrafter"/>
</dbReference>
<dbReference type="PANTHER" id="PTHR42801">
    <property type="entry name" value="THIOREDOXIN-DEPENDENT PEROXIDE REDUCTASE"/>
    <property type="match status" value="1"/>
</dbReference>
<keyword evidence="7" id="KW-1015">Disulfide bond</keyword>
<accession>A0A1F5BTZ1</accession>
<dbReference type="CDD" id="cd03017">
    <property type="entry name" value="PRX_BCP"/>
    <property type="match status" value="1"/>
</dbReference>
<feature type="domain" description="Thioredoxin" evidence="14">
    <location>
        <begin position="7"/>
        <end position="159"/>
    </location>
</feature>
<dbReference type="PANTHER" id="PTHR42801:SF4">
    <property type="entry name" value="AHPC_TSA FAMILY PROTEIN"/>
    <property type="match status" value="1"/>
</dbReference>
<dbReference type="PIRSF" id="PIRSF000239">
    <property type="entry name" value="AHPC"/>
    <property type="match status" value="1"/>
</dbReference>
<dbReference type="GO" id="GO:0034599">
    <property type="term" value="P:cellular response to oxidative stress"/>
    <property type="evidence" value="ECO:0007669"/>
    <property type="project" value="TreeGrafter"/>
</dbReference>
<dbReference type="InterPro" id="IPR050924">
    <property type="entry name" value="Peroxiredoxin_BCP/PrxQ"/>
</dbReference>
<feature type="compositionally biased region" description="Basic and acidic residues" evidence="13">
    <location>
        <begin position="1"/>
        <end position="14"/>
    </location>
</feature>
<evidence type="ECO:0000256" key="10">
    <source>
        <dbReference type="ARBA" id="ARBA00038489"/>
    </source>
</evidence>
<dbReference type="PROSITE" id="PS51352">
    <property type="entry name" value="THIOREDOXIN_2"/>
    <property type="match status" value="1"/>
</dbReference>
<evidence type="ECO:0000256" key="3">
    <source>
        <dbReference type="ARBA" id="ARBA00013017"/>
    </source>
</evidence>
<evidence type="ECO:0000256" key="2">
    <source>
        <dbReference type="ARBA" id="ARBA00011245"/>
    </source>
</evidence>
<dbReference type="EC" id="1.11.1.24" evidence="3"/>
<comment type="function">
    <text evidence="1">Thiol-specific peroxidase that catalyzes the reduction of hydrogen peroxide and organic hydroperoxides to water and alcohols, respectively. Plays a role in cell protection against oxidative stress by detoxifying peroxides and as sensor of hydrogen peroxide-mediated signaling events.</text>
</comment>
<keyword evidence="4" id="KW-0575">Peroxidase</keyword>
<dbReference type="GO" id="GO:0005737">
    <property type="term" value="C:cytoplasm"/>
    <property type="evidence" value="ECO:0007669"/>
    <property type="project" value="TreeGrafter"/>
</dbReference>
<dbReference type="EMBL" id="MEYS01000002">
    <property type="protein sequence ID" value="OGD34056.1"/>
    <property type="molecule type" value="Genomic_DNA"/>
</dbReference>
<feature type="active site" description="Cysteine sulfenic acid (-SOH) intermediate; for peroxidase activity" evidence="12">
    <location>
        <position position="49"/>
    </location>
</feature>
<evidence type="ECO:0000256" key="13">
    <source>
        <dbReference type="SAM" id="MobiDB-lite"/>
    </source>
</evidence>
<dbReference type="InterPro" id="IPR013766">
    <property type="entry name" value="Thioredoxin_domain"/>
</dbReference>
<evidence type="ECO:0000256" key="6">
    <source>
        <dbReference type="ARBA" id="ARBA00023002"/>
    </source>
</evidence>
<dbReference type="FunFam" id="3.40.30.10:FF:000007">
    <property type="entry name" value="Thioredoxin-dependent thiol peroxidase"/>
    <property type="match status" value="1"/>
</dbReference>
<dbReference type="GO" id="GO:0008379">
    <property type="term" value="F:thioredoxin peroxidase activity"/>
    <property type="evidence" value="ECO:0007669"/>
    <property type="project" value="TreeGrafter"/>
</dbReference>
<reference evidence="15 16" key="1">
    <citation type="journal article" date="2016" name="Nat. Commun.">
        <title>Thousands of microbial genomes shed light on interconnected biogeochemical processes in an aquifer system.</title>
        <authorList>
            <person name="Anantharaman K."/>
            <person name="Brown C.T."/>
            <person name="Hug L.A."/>
            <person name="Sharon I."/>
            <person name="Castelle C.J."/>
            <person name="Probst A.J."/>
            <person name="Thomas B.C."/>
            <person name="Singh A."/>
            <person name="Wilkins M.J."/>
            <person name="Karaoz U."/>
            <person name="Brodie E.L."/>
            <person name="Williams K.H."/>
            <person name="Hubbard S.S."/>
            <person name="Banfield J.F."/>
        </authorList>
    </citation>
    <scope>NUCLEOTIDE SEQUENCE [LARGE SCALE GENOMIC DNA]</scope>
</reference>
<comment type="caution">
    <text evidence="15">The sequence shown here is derived from an EMBL/GenBank/DDBJ whole genome shotgun (WGS) entry which is preliminary data.</text>
</comment>
<keyword evidence="5" id="KW-0049">Antioxidant</keyword>
<dbReference type="Proteomes" id="UP000176650">
    <property type="component" value="Unassembled WGS sequence"/>
</dbReference>
<proteinExistence type="inferred from homology"/>
<keyword evidence="6" id="KW-0560">Oxidoreductase</keyword>
<dbReference type="AlphaFoldDB" id="A0A1F5BTZ1"/>
<dbReference type="InterPro" id="IPR036249">
    <property type="entry name" value="Thioredoxin-like_sf"/>
</dbReference>
<gene>
    <name evidence="15" type="ORF">A2988_01045</name>
</gene>
<evidence type="ECO:0000256" key="1">
    <source>
        <dbReference type="ARBA" id="ARBA00003330"/>
    </source>
</evidence>
<evidence type="ECO:0000256" key="4">
    <source>
        <dbReference type="ARBA" id="ARBA00022559"/>
    </source>
</evidence>
<dbReference type="SUPFAM" id="SSF52833">
    <property type="entry name" value="Thioredoxin-like"/>
    <property type="match status" value="1"/>
</dbReference>
<organism evidence="15 16">
    <name type="scientific">Candidatus Azambacteria bacterium RIFCSPLOWO2_01_FULL_46_25</name>
    <dbReference type="NCBI Taxonomy" id="1797298"/>
    <lineage>
        <taxon>Bacteria</taxon>
        <taxon>Candidatus Azamiibacteriota</taxon>
    </lineage>
</organism>
<protein>
    <recommendedName>
        <fullName evidence="3">thioredoxin-dependent peroxiredoxin</fullName>
        <ecNumber evidence="3">1.11.1.24</ecNumber>
    </recommendedName>
    <alternativeName>
        <fullName evidence="9">Thioredoxin peroxidase</fullName>
    </alternativeName>
</protein>
<keyword evidence="8" id="KW-0676">Redox-active center</keyword>
<evidence type="ECO:0000256" key="5">
    <source>
        <dbReference type="ARBA" id="ARBA00022862"/>
    </source>
</evidence>
<dbReference type="STRING" id="1797298.A2988_01045"/>
<evidence type="ECO:0000259" key="14">
    <source>
        <dbReference type="PROSITE" id="PS51352"/>
    </source>
</evidence>
<name>A0A1F5BTZ1_9BACT</name>
<evidence type="ECO:0000256" key="7">
    <source>
        <dbReference type="ARBA" id="ARBA00023157"/>
    </source>
</evidence>
<evidence type="ECO:0000256" key="9">
    <source>
        <dbReference type="ARBA" id="ARBA00032824"/>
    </source>
</evidence>
<comment type="subunit">
    <text evidence="2">Monomer.</text>
</comment>
<feature type="region of interest" description="Disordered" evidence="13">
    <location>
        <begin position="1"/>
        <end position="28"/>
    </location>
</feature>
<sequence>MPTSLKLKEGDKAPDFTLPDQEGKEHPLSGSKGAWVLVYFYPKDDTPGCTKEACSIRDNFPQFQKMKAVVFGVSVDTPKSHGKFAEKYALPFTLLADTDKKVVLLYGVWGEKKFMGKTYMGTRRTSFLIDPEGAIAKIYENVKPDEHAREVLADLARLA</sequence>
<dbReference type="Gene3D" id="3.40.30.10">
    <property type="entry name" value="Glutaredoxin"/>
    <property type="match status" value="1"/>
</dbReference>
<dbReference type="InterPro" id="IPR024706">
    <property type="entry name" value="Peroxiredoxin_AhpC-typ"/>
</dbReference>
<evidence type="ECO:0000313" key="15">
    <source>
        <dbReference type="EMBL" id="OGD34056.1"/>
    </source>
</evidence>
<evidence type="ECO:0000256" key="11">
    <source>
        <dbReference type="ARBA" id="ARBA00049091"/>
    </source>
</evidence>